<evidence type="ECO:0008006" key="3">
    <source>
        <dbReference type="Google" id="ProtNLM"/>
    </source>
</evidence>
<sequence length="257" mass="29624">MVIFWNGNKSTARQHHELDVLQYLLAGSESPSEIQNDMTDYPNAEDESNIFFRGVDLFVTVAGNQKFSHRQFFSVPHPVCEGILGCRLLIIRRNDIPLFQSVTLDLLQEKTAGIPATWADADIFRHNHLPVCEAGNIRDILHALQQGECDYVSLGINEAEEILSQHPEIAKDLCIEPTTLIYYPLPLVFYVSPLRPDLKRLLNTRAQHCCESGEMAQLVYRHYGKYIRRARLKHRHVIYLDNPFLPEDFTGFDFFYC</sequence>
<dbReference type="STRING" id="1216006.VA7868_04231"/>
<dbReference type="SUPFAM" id="SSF53850">
    <property type="entry name" value="Periplasmic binding protein-like II"/>
    <property type="match status" value="1"/>
</dbReference>
<name>A0A1M6DHR2_9VIBR</name>
<accession>A0A1M6DHR2</accession>
<dbReference type="RefSeq" id="WP_073605823.1">
    <property type="nucleotide sequence ID" value="NZ_FQXZ01000046.1"/>
</dbReference>
<proteinExistence type="predicted"/>
<reference evidence="1 2" key="1">
    <citation type="submission" date="2016-11" db="EMBL/GenBank/DDBJ databases">
        <authorList>
            <person name="Jaros S."/>
            <person name="Januszkiewicz K."/>
            <person name="Wedrychowicz H."/>
        </authorList>
    </citation>
    <scope>NUCLEOTIDE SEQUENCE [LARGE SCALE GENOMIC DNA]</scope>
    <source>
        <strain evidence="1 2">CECT 7868</strain>
    </source>
</reference>
<evidence type="ECO:0000313" key="1">
    <source>
        <dbReference type="EMBL" id="SHI72579.1"/>
    </source>
</evidence>
<keyword evidence="2" id="KW-1185">Reference proteome</keyword>
<dbReference type="OrthoDB" id="6382787at2"/>
<protein>
    <recommendedName>
        <fullName evidence="3">Bacterial extracellular solute-binding proteins, family 3</fullName>
    </recommendedName>
</protein>
<dbReference type="Proteomes" id="UP000184608">
    <property type="component" value="Unassembled WGS sequence"/>
</dbReference>
<dbReference type="AlphaFoldDB" id="A0A1M6DHR2"/>
<dbReference type="EMBL" id="FQXZ01000046">
    <property type="protein sequence ID" value="SHI72579.1"/>
    <property type="molecule type" value="Genomic_DNA"/>
</dbReference>
<evidence type="ECO:0000313" key="2">
    <source>
        <dbReference type="Proteomes" id="UP000184608"/>
    </source>
</evidence>
<gene>
    <name evidence="1" type="ORF">VA7868_04231</name>
</gene>
<organism evidence="1 2">
    <name type="scientific">Vibrio aerogenes CECT 7868</name>
    <dbReference type="NCBI Taxonomy" id="1216006"/>
    <lineage>
        <taxon>Bacteria</taxon>
        <taxon>Pseudomonadati</taxon>
        <taxon>Pseudomonadota</taxon>
        <taxon>Gammaproteobacteria</taxon>
        <taxon>Vibrionales</taxon>
        <taxon>Vibrionaceae</taxon>
        <taxon>Vibrio</taxon>
    </lineage>
</organism>